<proteinExistence type="inferred from homology"/>
<keyword evidence="9" id="KW-1185">Reference proteome</keyword>
<evidence type="ECO:0000256" key="2">
    <source>
        <dbReference type="ARBA" id="ARBA00022617"/>
    </source>
</evidence>
<dbReference type="RefSeq" id="WP_146360976.1">
    <property type="nucleotide sequence ID" value="NZ_VOBR01000057.1"/>
</dbReference>
<dbReference type="GO" id="GO:0016705">
    <property type="term" value="F:oxidoreductase activity, acting on paired donors, with incorporation or reduction of molecular oxygen"/>
    <property type="evidence" value="ECO:0007669"/>
    <property type="project" value="InterPro"/>
</dbReference>
<evidence type="ECO:0000256" key="1">
    <source>
        <dbReference type="ARBA" id="ARBA00010617"/>
    </source>
</evidence>
<dbReference type="CDD" id="cd11029">
    <property type="entry name" value="CYP107-like"/>
    <property type="match status" value="1"/>
</dbReference>
<organism evidence="8 9">
    <name type="scientific">Lentzea tibetensis</name>
    <dbReference type="NCBI Taxonomy" id="2591470"/>
    <lineage>
        <taxon>Bacteria</taxon>
        <taxon>Bacillati</taxon>
        <taxon>Actinomycetota</taxon>
        <taxon>Actinomycetes</taxon>
        <taxon>Pseudonocardiales</taxon>
        <taxon>Pseudonocardiaceae</taxon>
        <taxon>Lentzea</taxon>
    </lineage>
</organism>
<keyword evidence="6 7" id="KW-0503">Monooxygenase</keyword>
<dbReference type="AlphaFoldDB" id="A0A563EFQ9"/>
<dbReference type="InterPro" id="IPR017972">
    <property type="entry name" value="Cyt_P450_CS"/>
</dbReference>
<keyword evidence="2 7" id="KW-0349">Heme</keyword>
<evidence type="ECO:0000256" key="4">
    <source>
        <dbReference type="ARBA" id="ARBA00023002"/>
    </source>
</evidence>
<dbReference type="InterPro" id="IPR001128">
    <property type="entry name" value="Cyt_P450"/>
</dbReference>
<evidence type="ECO:0000256" key="7">
    <source>
        <dbReference type="RuleBase" id="RU000461"/>
    </source>
</evidence>
<evidence type="ECO:0000256" key="5">
    <source>
        <dbReference type="ARBA" id="ARBA00023004"/>
    </source>
</evidence>
<accession>A0A563EFQ9</accession>
<gene>
    <name evidence="8" type="ORF">FKR81_41825</name>
</gene>
<dbReference type="EMBL" id="VOBR01000057">
    <property type="protein sequence ID" value="TWP43978.1"/>
    <property type="molecule type" value="Genomic_DNA"/>
</dbReference>
<dbReference type="SUPFAM" id="SSF48264">
    <property type="entry name" value="Cytochrome P450"/>
    <property type="match status" value="1"/>
</dbReference>
<comment type="caution">
    <text evidence="8">The sequence shown here is derived from an EMBL/GenBank/DDBJ whole genome shotgun (WGS) entry which is preliminary data.</text>
</comment>
<dbReference type="Gene3D" id="1.10.630.10">
    <property type="entry name" value="Cytochrome P450"/>
    <property type="match status" value="1"/>
</dbReference>
<keyword evidence="3 7" id="KW-0479">Metal-binding</keyword>
<keyword evidence="5 7" id="KW-0408">Iron</keyword>
<evidence type="ECO:0000256" key="3">
    <source>
        <dbReference type="ARBA" id="ARBA00022723"/>
    </source>
</evidence>
<dbReference type="PRINTS" id="PR00359">
    <property type="entry name" value="BP450"/>
</dbReference>
<dbReference type="InterPro" id="IPR036396">
    <property type="entry name" value="Cyt_P450_sf"/>
</dbReference>
<dbReference type="PANTHER" id="PTHR46696">
    <property type="entry name" value="P450, PUTATIVE (EUROFUNG)-RELATED"/>
    <property type="match status" value="1"/>
</dbReference>
<dbReference type="PANTHER" id="PTHR46696:SF1">
    <property type="entry name" value="CYTOCHROME P450 YJIB-RELATED"/>
    <property type="match status" value="1"/>
</dbReference>
<keyword evidence="4 7" id="KW-0560">Oxidoreductase</keyword>
<evidence type="ECO:0000313" key="8">
    <source>
        <dbReference type="EMBL" id="TWP43978.1"/>
    </source>
</evidence>
<evidence type="ECO:0000313" key="9">
    <source>
        <dbReference type="Proteomes" id="UP000316639"/>
    </source>
</evidence>
<evidence type="ECO:0000256" key="6">
    <source>
        <dbReference type="ARBA" id="ARBA00023033"/>
    </source>
</evidence>
<dbReference type="PROSITE" id="PS00086">
    <property type="entry name" value="CYTOCHROME_P450"/>
    <property type="match status" value="1"/>
</dbReference>
<comment type="similarity">
    <text evidence="1 7">Belongs to the cytochrome P450 family.</text>
</comment>
<dbReference type="GO" id="GO:0004497">
    <property type="term" value="F:monooxygenase activity"/>
    <property type="evidence" value="ECO:0007669"/>
    <property type="project" value="UniProtKB-KW"/>
</dbReference>
<sequence>MGETSLDDDFCQDRHSVYDRLRADAPVCPAVLPNGQRVWLATRYEDARALLAHPALSKDSNRATPLYERLAETEGVRRTYIAKVLRDHMLNLDPPDHTRLRRLVGAAFTLRRVELLRPRVEEIVGDLLDGLSGQVDLLEQYAIPVSGTVAGELFGVPVDERAEFRGLSQRIGQGADAEEVGRGFLAMADYLAALVARKREQPGDDLVTALVQARDEGDQLDEDELVSMVFLLLTAGFETTVHLVGNGVVALLSHPEQLALLRGDPSLLPRAVEELLRFDGPAGTATLRFTTEPVEVGGTTIPAEQFVLVPVGAANRDEARFPDPHALDITRDAIGHVGFGHGVHHCLGAPLARLTGQTAIGRLVERFPDLALVEPEKLRWRNNSLFRAYEQIFVTV</sequence>
<dbReference type="GO" id="GO:0005506">
    <property type="term" value="F:iron ion binding"/>
    <property type="evidence" value="ECO:0007669"/>
    <property type="project" value="InterPro"/>
</dbReference>
<dbReference type="Proteomes" id="UP000316639">
    <property type="component" value="Unassembled WGS sequence"/>
</dbReference>
<dbReference type="OrthoDB" id="5500002at2"/>
<protein>
    <submittedName>
        <fullName evidence="8">Cytochrome P450</fullName>
    </submittedName>
</protein>
<dbReference type="GO" id="GO:0020037">
    <property type="term" value="F:heme binding"/>
    <property type="evidence" value="ECO:0007669"/>
    <property type="project" value="InterPro"/>
</dbReference>
<dbReference type="FunFam" id="1.10.630.10:FF:000018">
    <property type="entry name" value="Cytochrome P450 monooxygenase"/>
    <property type="match status" value="1"/>
</dbReference>
<name>A0A563EFQ9_9PSEU</name>
<dbReference type="InterPro" id="IPR002397">
    <property type="entry name" value="Cyt_P450_B"/>
</dbReference>
<dbReference type="Pfam" id="PF00067">
    <property type="entry name" value="p450"/>
    <property type="match status" value="1"/>
</dbReference>
<reference evidence="8 9" key="1">
    <citation type="submission" date="2019-07" db="EMBL/GenBank/DDBJ databases">
        <title>Lentzea xizangensis sp. nov., isolated from Qinghai-Tibetan Plateau Soils.</title>
        <authorList>
            <person name="Huang J."/>
        </authorList>
    </citation>
    <scope>NUCLEOTIDE SEQUENCE [LARGE SCALE GENOMIC DNA]</scope>
    <source>
        <strain evidence="8 9">FXJ1.1311</strain>
    </source>
</reference>